<protein>
    <submittedName>
        <fullName evidence="2">Uncharacterized protein</fullName>
    </submittedName>
</protein>
<reference evidence="2" key="1">
    <citation type="journal article" date="2012" name="Nat. Biotechnol.">
        <title>Reference genome sequence of the model plant Setaria.</title>
        <authorList>
            <person name="Bennetzen J.L."/>
            <person name="Schmutz J."/>
            <person name="Wang H."/>
            <person name="Percifield R."/>
            <person name="Hawkins J."/>
            <person name="Pontaroli A.C."/>
            <person name="Estep M."/>
            <person name="Feng L."/>
            <person name="Vaughn J.N."/>
            <person name="Grimwood J."/>
            <person name="Jenkins J."/>
            <person name="Barry K."/>
            <person name="Lindquist E."/>
            <person name="Hellsten U."/>
            <person name="Deshpande S."/>
            <person name="Wang X."/>
            <person name="Wu X."/>
            <person name="Mitros T."/>
            <person name="Triplett J."/>
            <person name="Yang X."/>
            <person name="Ye C.Y."/>
            <person name="Mauro-Herrera M."/>
            <person name="Wang L."/>
            <person name="Li P."/>
            <person name="Sharma M."/>
            <person name="Sharma R."/>
            <person name="Ronald P.C."/>
            <person name="Panaud O."/>
            <person name="Kellogg E.A."/>
            <person name="Brutnell T.P."/>
            <person name="Doust A.N."/>
            <person name="Tuskan G.A."/>
            <person name="Rokhsar D."/>
            <person name="Devos K.M."/>
        </authorList>
    </citation>
    <scope>NUCLEOTIDE SEQUENCE [LARGE SCALE GENOMIC DNA]</scope>
    <source>
        <strain evidence="2">Yugu1</strain>
    </source>
</reference>
<gene>
    <name evidence="2" type="ORF">SETIT_5G127700v2</name>
</gene>
<proteinExistence type="predicted"/>
<name>A0A368R483_SETIT</name>
<sequence>MCSIFFSPLQEIIHLGALLPTLKGTGGRSLYGTVDHEIPSSPTPRNDDKLDRDKLLLSSGSPSPSADRANGMGRRPALGAWDSF</sequence>
<feature type="compositionally biased region" description="Basic and acidic residues" evidence="1">
    <location>
        <begin position="45"/>
        <end position="55"/>
    </location>
</feature>
<dbReference type="AlphaFoldDB" id="A0A368R483"/>
<evidence type="ECO:0000313" key="2">
    <source>
        <dbReference type="EMBL" id="RCV24952.1"/>
    </source>
</evidence>
<evidence type="ECO:0000256" key="1">
    <source>
        <dbReference type="SAM" id="MobiDB-lite"/>
    </source>
</evidence>
<feature type="compositionally biased region" description="Low complexity" evidence="1">
    <location>
        <begin position="56"/>
        <end position="65"/>
    </location>
</feature>
<accession>A0A368R483</accession>
<dbReference type="EMBL" id="CM003532">
    <property type="protein sequence ID" value="RCV24952.1"/>
    <property type="molecule type" value="Genomic_DNA"/>
</dbReference>
<organism evidence="2">
    <name type="scientific">Setaria italica</name>
    <name type="common">Foxtail millet</name>
    <name type="synonym">Panicum italicum</name>
    <dbReference type="NCBI Taxonomy" id="4555"/>
    <lineage>
        <taxon>Eukaryota</taxon>
        <taxon>Viridiplantae</taxon>
        <taxon>Streptophyta</taxon>
        <taxon>Embryophyta</taxon>
        <taxon>Tracheophyta</taxon>
        <taxon>Spermatophyta</taxon>
        <taxon>Magnoliopsida</taxon>
        <taxon>Liliopsida</taxon>
        <taxon>Poales</taxon>
        <taxon>Poaceae</taxon>
        <taxon>PACMAD clade</taxon>
        <taxon>Panicoideae</taxon>
        <taxon>Panicodae</taxon>
        <taxon>Paniceae</taxon>
        <taxon>Cenchrinae</taxon>
        <taxon>Setaria</taxon>
    </lineage>
</organism>
<reference evidence="2" key="2">
    <citation type="submission" date="2015-07" db="EMBL/GenBank/DDBJ databases">
        <authorList>
            <person name="Noorani M."/>
        </authorList>
    </citation>
    <scope>NUCLEOTIDE SEQUENCE</scope>
    <source>
        <strain evidence="2">Yugu1</strain>
    </source>
</reference>
<feature type="region of interest" description="Disordered" evidence="1">
    <location>
        <begin position="31"/>
        <end position="84"/>
    </location>
</feature>